<evidence type="ECO:0000313" key="6">
    <source>
        <dbReference type="EMBL" id="MCP2163002.1"/>
    </source>
</evidence>
<proteinExistence type="inferred from homology"/>
<dbReference type="PANTHER" id="PTHR11739:SF4">
    <property type="entry name" value="CITRATE SYNTHASE, PEROXISOMAL"/>
    <property type="match status" value="1"/>
</dbReference>
<comment type="pathway">
    <text evidence="1">Carbohydrate metabolism; tricarboxylic acid cycle.</text>
</comment>
<protein>
    <recommendedName>
        <fullName evidence="3">citrate synthase (unknown stereospecificity)</fullName>
        <ecNumber evidence="3">2.3.3.16</ecNumber>
    </recommendedName>
</protein>
<dbReference type="Pfam" id="PF12728">
    <property type="entry name" value="HTH_17"/>
    <property type="match status" value="1"/>
</dbReference>
<name>A0ABT1H8F3_9NOCA</name>
<accession>A0ABT1H8F3</accession>
<evidence type="ECO:0000259" key="5">
    <source>
        <dbReference type="Pfam" id="PF12728"/>
    </source>
</evidence>
<dbReference type="PRINTS" id="PR00143">
    <property type="entry name" value="CITRTSNTHASE"/>
</dbReference>
<dbReference type="InterPro" id="IPR016143">
    <property type="entry name" value="Citrate_synth-like_sm_a-sub"/>
</dbReference>
<dbReference type="EMBL" id="JAMTCG010000010">
    <property type="protein sequence ID" value="MCP2163002.1"/>
    <property type="molecule type" value="Genomic_DNA"/>
</dbReference>
<dbReference type="InterPro" id="IPR016142">
    <property type="entry name" value="Citrate_synth-like_lrg_a-sub"/>
</dbReference>
<sequence length="397" mass="43167">MRRHTRRWPTAIRHDGRDYLSTAQTARVLGVQPATVYAYVSRGRLTSVRIEGQRGSLFAVAEIEAFARRTERRPPAGVVERIRTELTLIEGDELYYRGRRAVDLAWECDVTEVAALLWDAPWPTVRVSPVRVPRDVRGLDVIHAVVAELGALDADRHVEQTSARVAAAAQMVQTAVMSLPLAGDDPGTGSSLAQCLWPRLTAMALTPRRVRLLNAALVLLADHDLSASAVAARVAASARGSVYAVVSAGLGAFDGPLHGGAASAAQEFVRALVDVPGDVRTDLAARERLPGCGHVVYREQDPRAEALFTAMYDDGMPHHLQEVTDAIRTEAAARHLPVTSDLALAVIATRYRMIDDAAMTVFALARIVGWVAHALEEYAETPLRFRPEGVYVGIRPT</sequence>
<keyword evidence="4" id="KW-0808">Transferase</keyword>
<dbReference type="Proteomes" id="UP001205740">
    <property type="component" value="Unassembled WGS sequence"/>
</dbReference>
<dbReference type="PANTHER" id="PTHR11739">
    <property type="entry name" value="CITRATE SYNTHASE"/>
    <property type="match status" value="1"/>
</dbReference>
<evidence type="ECO:0000256" key="4">
    <source>
        <dbReference type="ARBA" id="ARBA00022679"/>
    </source>
</evidence>
<keyword evidence="7" id="KW-1185">Reference proteome</keyword>
<dbReference type="InterPro" id="IPR041657">
    <property type="entry name" value="HTH_17"/>
</dbReference>
<organism evidence="6 7">
    <name type="scientific">Williamsia serinedens</name>
    <dbReference type="NCBI Taxonomy" id="391736"/>
    <lineage>
        <taxon>Bacteria</taxon>
        <taxon>Bacillati</taxon>
        <taxon>Actinomycetota</taxon>
        <taxon>Actinomycetes</taxon>
        <taxon>Mycobacteriales</taxon>
        <taxon>Nocardiaceae</taxon>
        <taxon>Williamsia</taxon>
    </lineage>
</organism>
<reference evidence="6 7" key="1">
    <citation type="submission" date="2022-06" db="EMBL/GenBank/DDBJ databases">
        <title>Genomic Encyclopedia of Archaeal and Bacterial Type Strains, Phase II (KMG-II): from individual species to whole genera.</title>
        <authorList>
            <person name="Goeker M."/>
        </authorList>
    </citation>
    <scope>NUCLEOTIDE SEQUENCE [LARGE SCALE GENOMIC DNA]</scope>
    <source>
        <strain evidence="6 7">DSM 45037</strain>
    </source>
</reference>
<evidence type="ECO:0000256" key="3">
    <source>
        <dbReference type="ARBA" id="ARBA00012972"/>
    </source>
</evidence>
<evidence type="ECO:0000256" key="1">
    <source>
        <dbReference type="ARBA" id="ARBA00005163"/>
    </source>
</evidence>
<dbReference type="Pfam" id="PF00285">
    <property type="entry name" value="Citrate_synt"/>
    <property type="match status" value="1"/>
</dbReference>
<dbReference type="SUPFAM" id="SSF48256">
    <property type="entry name" value="Citrate synthase"/>
    <property type="match status" value="1"/>
</dbReference>
<dbReference type="RefSeq" id="WP_253656569.1">
    <property type="nucleotide sequence ID" value="NZ_BAAAOE010000007.1"/>
</dbReference>
<feature type="domain" description="Helix-turn-helix" evidence="5">
    <location>
        <begin position="19"/>
        <end position="69"/>
    </location>
</feature>
<gene>
    <name evidence="6" type="ORF">LX12_004215</name>
</gene>
<dbReference type="InterPro" id="IPR002020">
    <property type="entry name" value="Citrate_synthase"/>
</dbReference>
<comment type="similarity">
    <text evidence="2">Belongs to the citrate synthase family.</text>
</comment>
<dbReference type="Gene3D" id="1.10.230.10">
    <property type="entry name" value="Cytochrome P450-Terp, domain 2"/>
    <property type="match status" value="1"/>
</dbReference>
<dbReference type="EC" id="2.3.3.16" evidence="3"/>
<dbReference type="InterPro" id="IPR036969">
    <property type="entry name" value="Citrate_synthase_sf"/>
</dbReference>
<evidence type="ECO:0000313" key="7">
    <source>
        <dbReference type="Proteomes" id="UP001205740"/>
    </source>
</evidence>
<evidence type="ECO:0000256" key="2">
    <source>
        <dbReference type="ARBA" id="ARBA00010566"/>
    </source>
</evidence>
<comment type="caution">
    <text evidence="6">The sequence shown here is derived from an EMBL/GenBank/DDBJ whole genome shotgun (WGS) entry which is preliminary data.</text>
</comment>
<dbReference type="Gene3D" id="1.10.580.10">
    <property type="entry name" value="Citrate Synthase, domain 1"/>
    <property type="match status" value="2"/>
</dbReference>